<dbReference type="PANTHER" id="PTHR31992:SF313">
    <property type="entry name" value="DOF ZINC FINGER PROTEIN DOF5.7"/>
    <property type="match status" value="1"/>
</dbReference>
<reference evidence="12 15" key="1">
    <citation type="journal article" date="2011" name="Nature">
        <title>The Medicago genome provides insight into the evolution of rhizobial symbioses.</title>
        <authorList>
            <person name="Young N.D."/>
            <person name="Debelle F."/>
            <person name="Oldroyd G.E."/>
            <person name="Geurts R."/>
            <person name="Cannon S.B."/>
            <person name="Udvardi M.K."/>
            <person name="Benedito V.A."/>
            <person name="Mayer K.F."/>
            <person name="Gouzy J."/>
            <person name="Schoof H."/>
            <person name="Van de Peer Y."/>
            <person name="Proost S."/>
            <person name="Cook D.R."/>
            <person name="Meyers B.C."/>
            <person name="Spannagl M."/>
            <person name="Cheung F."/>
            <person name="De Mita S."/>
            <person name="Krishnakumar V."/>
            <person name="Gundlach H."/>
            <person name="Zhou S."/>
            <person name="Mudge J."/>
            <person name="Bharti A.K."/>
            <person name="Murray J.D."/>
            <person name="Naoumkina M.A."/>
            <person name="Rosen B."/>
            <person name="Silverstein K.A."/>
            <person name="Tang H."/>
            <person name="Rombauts S."/>
            <person name="Zhao P.X."/>
            <person name="Zhou P."/>
            <person name="Barbe V."/>
            <person name="Bardou P."/>
            <person name="Bechner M."/>
            <person name="Bellec A."/>
            <person name="Berger A."/>
            <person name="Berges H."/>
            <person name="Bidwell S."/>
            <person name="Bisseling T."/>
            <person name="Choisne N."/>
            <person name="Couloux A."/>
            <person name="Denny R."/>
            <person name="Deshpande S."/>
            <person name="Dai X."/>
            <person name="Doyle J.J."/>
            <person name="Dudez A.M."/>
            <person name="Farmer A.D."/>
            <person name="Fouteau S."/>
            <person name="Franken C."/>
            <person name="Gibelin C."/>
            <person name="Gish J."/>
            <person name="Goldstein S."/>
            <person name="Gonzalez A.J."/>
            <person name="Green P.J."/>
            <person name="Hallab A."/>
            <person name="Hartog M."/>
            <person name="Hua A."/>
            <person name="Humphray S.J."/>
            <person name="Jeong D.H."/>
            <person name="Jing Y."/>
            <person name="Jocker A."/>
            <person name="Kenton S.M."/>
            <person name="Kim D.J."/>
            <person name="Klee K."/>
            <person name="Lai H."/>
            <person name="Lang C."/>
            <person name="Lin S."/>
            <person name="Macmil S.L."/>
            <person name="Magdelenat G."/>
            <person name="Matthews L."/>
            <person name="McCorrison J."/>
            <person name="Monaghan E.L."/>
            <person name="Mun J.H."/>
            <person name="Najar F.Z."/>
            <person name="Nicholson C."/>
            <person name="Noirot C."/>
            <person name="O'Bleness M."/>
            <person name="Paule C.R."/>
            <person name="Poulain J."/>
            <person name="Prion F."/>
            <person name="Qin B."/>
            <person name="Qu C."/>
            <person name="Retzel E.F."/>
            <person name="Riddle C."/>
            <person name="Sallet E."/>
            <person name="Samain S."/>
            <person name="Samson N."/>
            <person name="Sanders I."/>
            <person name="Saurat O."/>
            <person name="Scarpelli C."/>
            <person name="Schiex T."/>
            <person name="Segurens B."/>
            <person name="Severin A.J."/>
            <person name="Sherrier D.J."/>
            <person name="Shi R."/>
            <person name="Sims S."/>
            <person name="Singer S.R."/>
            <person name="Sinharoy S."/>
            <person name="Sterck L."/>
            <person name="Viollet A."/>
            <person name="Wang B.B."/>
            <person name="Wang K."/>
            <person name="Wang M."/>
            <person name="Wang X."/>
            <person name="Warfsmann J."/>
            <person name="Weissenbach J."/>
            <person name="White D.D."/>
            <person name="White J.D."/>
            <person name="Wiley G.B."/>
            <person name="Wincker P."/>
            <person name="Xing Y."/>
            <person name="Yang L."/>
            <person name="Yao Z."/>
            <person name="Ying F."/>
            <person name="Zhai J."/>
            <person name="Zhou L."/>
            <person name="Zuber A."/>
            <person name="Denarie J."/>
            <person name="Dixon R.A."/>
            <person name="May G.D."/>
            <person name="Schwartz D.C."/>
            <person name="Rogers J."/>
            <person name="Quetier F."/>
            <person name="Town C.D."/>
            <person name="Roe B.A."/>
        </authorList>
    </citation>
    <scope>NUCLEOTIDE SEQUENCE [LARGE SCALE GENOMIC DNA]</scope>
    <source>
        <strain evidence="12">A17</strain>
        <strain evidence="14 15">cv. Jemalong A17</strain>
    </source>
</reference>
<evidence type="ECO:0000256" key="10">
    <source>
        <dbReference type="SAM" id="MobiDB-lite"/>
    </source>
</evidence>
<feature type="region of interest" description="Disordered" evidence="10">
    <location>
        <begin position="1"/>
        <end position="25"/>
    </location>
</feature>
<dbReference type="GO" id="GO:0003677">
    <property type="term" value="F:DNA binding"/>
    <property type="evidence" value="ECO:0007669"/>
    <property type="project" value="UniProtKB-UniRule"/>
</dbReference>
<evidence type="ECO:0000256" key="1">
    <source>
        <dbReference type="ARBA" id="ARBA00022723"/>
    </source>
</evidence>
<dbReference type="KEGG" id="mtr:11445593"/>
<evidence type="ECO:0000256" key="9">
    <source>
        <dbReference type="RuleBase" id="RU369094"/>
    </source>
</evidence>
<evidence type="ECO:0000256" key="4">
    <source>
        <dbReference type="ARBA" id="ARBA00023015"/>
    </source>
</evidence>
<dbReference type="HOGENOM" id="CLU_071417_0_0_1"/>
<evidence type="ECO:0000256" key="2">
    <source>
        <dbReference type="ARBA" id="ARBA00022771"/>
    </source>
</evidence>
<protein>
    <recommendedName>
        <fullName evidence="9">Dof zinc finger protein</fullName>
    </recommendedName>
</protein>
<dbReference type="Gramene" id="rna7617">
    <property type="protein sequence ID" value="RHN71956.1"/>
    <property type="gene ID" value="gene7617"/>
</dbReference>
<dbReference type="STRING" id="3880.G7ISC2"/>
<dbReference type="EMBL" id="PSQE01000002">
    <property type="protein sequence ID" value="RHN71956.1"/>
    <property type="molecule type" value="Genomic_DNA"/>
</dbReference>
<feature type="domain" description="Dof-type" evidence="11">
    <location>
        <begin position="25"/>
        <end position="79"/>
    </location>
</feature>
<keyword evidence="15" id="KW-1185">Reference proteome</keyword>
<feature type="region of interest" description="Disordered" evidence="10">
    <location>
        <begin position="70"/>
        <end position="100"/>
    </location>
</feature>
<evidence type="ECO:0000259" key="11">
    <source>
        <dbReference type="PROSITE" id="PS50884"/>
    </source>
</evidence>
<dbReference type="eggNOG" id="ENOG502RXK3">
    <property type="taxonomic scope" value="Eukaryota"/>
</dbReference>
<dbReference type="OrthoDB" id="1927254at2759"/>
<keyword evidence="2 8" id="KW-0863">Zinc-finger</keyword>
<accession>G7ISC2</accession>
<dbReference type="GO" id="GO:0008270">
    <property type="term" value="F:zinc ion binding"/>
    <property type="evidence" value="ECO:0007669"/>
    <property type="project" value="UniProtKB-KW"/>
</dbReference>
<dbReference type="PROSITE" id="PS01361">
    <property type="entry name" value="ZF_DOF_1"/>
    <property type="match status" value="1"/>
</dbReference>
<evidence type="ECO:0000256" key="8">
    <source>
        <dbReference type="PROSITE-ProRule" id="PRU00071"/>
    </source>
</evidence>
<dbReference type="AlphaFoldDB" id="G7ISC2"/>
<proteinExistence type="predicted"/>
<reference evidence="14" key="3">
    <citation type="submission" date="2015-04" db="UniProtKB">
        <authorList>
            <consortium name="EnsemblPlants"/>
        </authorList>
    </citation>
    <scope>IDENTIFICATION</scope>
    <source>
        <strain evidence="14">cv. Jemalong A17</strain>
    </source>
</reference>
<dbReference type="GO" id="GO:0003700">
    <property type="term" value="F:DNA-binding transcription factor activity"/>
    <property type="evidence" value="ECO:0007669"/>
    <property type="project" value="UniProtKB-UniRule"/>
</dbReference>
<reference evidence="12 15" key="2">
    <citation type="journal article" date="2014" name="BMC Genomics">
        <title>An improved genome release (version Mt4.0) for the model legume Medicago truncatula.</title>
        <authorList>
            <person name="Tang H."/>
            <person name="Krishnakumar V."/>
            <person name="Bidwell S."/>
            <person name="Rosen B."/>
            <person name="Chan A."/>
            <person name="Zhou S."/>
            <person name="Gentzbittel L."/>
            <person name="Childs K.L."/>
            <person name="Yandell M."/>
            <person name="Gundlach H."/>
            <person name="Mayer K.F."/>
            <person name="Schwartz D.C."/>
            <person name="Town C.D."/>
        </authorList>
    </citation>
    <scope>GENOME REANNOTATION</scope>
    <source>
        <strain evidence="14 15">cv. Jemalong A17</strain>
    </source>
</reference>
<dbReference type="PROSITE" id="PS50884">
    <property type="entry name" value="ZF_DOF_2"/>
    <property type="match status" value="1"/>
</dbReference>
<comment type="function">
    <text evidence="9">Transcription factor that binds specifically to a 5'-AA[AG]G-3' consensus core sequence.</text>
</comment>
<dbReference type="EnsemblPlants" id="AES63855">
    <property type="protein sequence ID" value="AES63855"/>
    <property type="gene ID" value="MTR_2g014060"/>
</dbReference>
<keyword evidence="7 8" id="KW-0539">Nucleus</keyword>
<dbReference type="InterPro" id="IPR045174">
    <property type="entry name" value="Dof"/>
</dbReference>
<dbReference type="PaxDb" id="3880-AES63855"/>
<keyword evidence="6 9" id="KW-0804">Transcription</keyword>
<evidence type="ECO:0000256" key="7">
    <source>
        <dbReference type="ARBA" id="ARBA00023242"/>
    </source>
</evidence>
<dbReference type="PANTHER" id="PTHR31992">
    <property type="entry name" value="DOF ZINC FINGER PROTEIN DOF1.4-RELATED"/>
    <property type="match status" value="1"/>
</dbReference>
<dbReference type="EMBL" id="CM001218">
    <property type="protein sequence ID" value="AES63855.1"/>
    <property type="molecule type" value="Genomic_DNA"/>
</dbReference>
<evidence type="ECO:0000313" key="13">
    <source>
        <dbReference type="EMBL" id="RHN71956.1"/>
    </source>
</evidence>
<name>G7ISC2_MEDTR</name>
<keyword evidence="3 9" id="KW-0862">Zinc</keyword>
<dbReference type="Proteomes" id="UP000002051">
    <property type="component" value="Chromosome 2"/>
</dbReference>
<keyword evidence="4 9" id="KW-0805">Transcription regulation</keyword>
<gene>
    <name evidence="14" type="primary">11445593</name>
    <name evidence="12" type="ordered locus">MTR_2g014060</name>
    <name evidence="13" type="ORF">MtrunA17_Chr2g0282441</name>
</gene>
<evidence type="ECO:0000313" key="12">
    <source>
        <dbReference type="EMBL" id="AES63855.1"/>
    </source>
</evidence>
<evidence type="ECO:0000313" key="14">
    <source>
        <dbReference type="EnsemblPlants" id="AES63855"/>
    </source>
</evidence>
<dbReference type="Pfam" id="PF02701">
    <property type="entry name" value="Zn_ribbon_Dof"/>
    <property type="match status" value="1"/>
</dbReference>
<evidence type="ECO:0000256" key="6">
    <source>
        <dbReference type="ARBA" id="ARBA00023163"/>
    </source>
</evidence>
<dbReference type="GO" id="GO:0005634">
    <property type="term" value="C:nucleus"/>
    <property type="evidence" value="ECO:0007669"/>
    <property type="project" value="UniProtKB-SubCell"/>
</dbReference>
<keyword evidence="5 8" id="KW-0238">DNA-binding</keyword>
<organism evidence="12 15">
    <name type="scientific">Medicago truncatula</name>
    <name type="common">Barrel medic</name>
    <name type="synonym">Medicago tribuloides</name>
    <dbReference type="NCBI Taxonomy" id="3880"/>
    <lineage>
        <taxon>Eukaryota</taxon>
        <taxon>Viridiplantae</taxon>
        <taxon>Streptophyta</taxon>
        <taxon>Embryophyta</taxon>
        <taxon>Tracheophyta</taxon>
        <taxon>Spermatophyta</taxon>
        <taxon>Magnoliopsida</taxon>
        <taxon>eudicotyledons</taxon>
        <taxon>Gunneridae</taxon>
        <taxon>Pentapetalae</taxon>
        <taxon>rosids</taxon>
        <taxon>fabids</taxon>
        <taxon>Fabales</taxon>
        <taxon>Fabaceae</taxon>
        <taxon>Papilionoideae</taxon>
        <taxon>50 kb inversion clade</taxon>
        <taxon>NPAAA clade</taxon>
        <taxon>Hologalegina</taxon>
        <taxon>IRL clade</taxon>
        <taxon>Trifolieae</taxon>
        <taxon>Medicago</taxon>
    </lineage>
</organism>
<evidence type="ECO:0000256" key="5">
    <source>
        <dbReference type="ARBA" id="ARBA00023125"/>
    </source>
</evidence>
<sequence>MEQESGDGGRRGEMSKLVQAHPQPQKCPRCDSFNTKFCYYNNYSLSQPRFFCKTCRRYWTQGGTLRNVPIGGGCRKGKKSKTPSSSTPSSNSSLSQPTLPQSTDQLTMAAMAKNSSSVFASFSSAASFYQGGVVGYMSPFAAFNHSLNSNPSAHSASHTFEQSQNLGVGVGLGLGSSSNLSLLQGFNVAAAALVSSSQGQNRPPPQQFFQLGGNGSGPMFTSQPRGLNLIPPSTMVNATTSVATVSTAYNENWPQSFINSGNNRASDQSLWSTISTTSINGVGAGAGGSRGDVGVGGSRGAGAGAGGNGSVGAGASGSASLALNQWHDLSEFNPPQ</sequence>
<feature type="compositionally biased region" description="Low complexity" evidence="10">
    <location>
        <begin position="82"/>
        <end position="100"/>
    </location>
</feature>
<comment type="subcellular location">
    <subcellularLocation>
        <location evidence="8 9">Nucleus</location>
    </subcellularLocation>
</comment>
<dbReference type="Proteomes" id="UP000265566">
    <property type="component" value="Chromosome 2"/>
</dbReference>
<reference evidence="13" key="4">
    <citation type="journal article" date="2018" name="Nat. Plants">
        <title>Whole-genome landscape of Medicago truncatula symbiotic genes.</title>
        <authorList>
            <person name="Pecrix Y."/>
            <person name="Gamas P."/>
            <person name="Carrere S."/>
        </authorList>
    </citation>
    <scope>NUCLEOTIDE SEQUENCE</scope>
    <source>
        <tissue evidence="13">Leaves</tissue>
    </source>
</reference>
<evidence type="ECO:0000256" key="3">
    <source>
        <dbReference type="ARBA" id="ARBA00022833"/>
    </source>
</evidence>
<keyword evidence="1 9" id="KW-0479">Metal-binding</keyword>
<evidence type="ECO:0000313" key="15">
    <source>
        <dbReference type="Proteomes" id="UP000002051"/>
    </source>
</evidence>
<dbReference type="InterPro" id="IPR003851">
    <property type="entry name" value="Znf_Dof"/>
</dbReference>